<dbReference type="EMBL" id="QTSX02002692">
    <property type="protein sequence ID" value="KAJ9075145.1"/>
    <property type="molecule type" value="Genomic_DNA"/>
</dbReference>
<protein>
    <submittedName>
        <fullName evidence="1">Uncharacterized protein</fullName>
    </submittedName>
</protein>
<comment type="caution">
    <text evidence="1">The sequence shown here is derived from an EMBL/GenBank/DDBJ whole genome shotgun (WGS) entry which is preliminary data.</text>
</comment>
<reference evidence="1" key="1">
    <citation type="submission" date="2022-04" db="EMBL/GenBank/DDBJ databases">
        <title>Genome of the entomopathogenic fungus Entomophthora muscae.</title>
        <authorList>
            <person name="Elya C."/>
            <person name="Lovett B.R."/>
            <person name="Lee E."/>
            <person name="Macias A.M."/>
            <person name="Hajek A.E."/>
            <person name="De Bivort B.L."/>
            <person name="Kasson M.T."/>
            <person name="De Fine Licht H.H."/>
            <person name="Stajich J.E."/>
        </authorList>
    </citation>
    <scope>NUCLEOTIDE SEQUENCE</scope>
    <source>
        <strain evidence="1">Berkeley</strain>
    </source>
</reference>
<proteinExistence type="predicted"/>
<gene>
    <name evidence="1" type="ORF">DSO57_1038978</name>
</gene>
<accession>A0ACC2TK83</accession>
<keyword evidence="2" id="KW-1185">Reference proteome</keyword>
<sequence length="112" mass="12740">MILYLLAAGVYFGLFDSCTSAVEDLYKWGLKQEGKACVVGKHIEFNPVREAIFKTDYCDGSDGRVAYCIPDYLAGQEFTNLGEDGYENWRYDETKFNRVGNKITLKAKENWG</sequence>
<evidence type="ECO:0000313" key="2">
    <source>
        <dbReference type="Proteomes" id="UP001165960"/>
    </source>
</evidence>
<evidence type="ECO:0000313" key="1">
    <source>
        <dbReference type="EMBL" id="KAJ9075145.1"/>
    </source>
</evidence>
<dbReference type="Proteomes" id="UP001165960">
    <property type="component" value="Unassembled WGS sequence"/>
</dbReference>
<name>A0ACC2TK83_9FUNG</name>
<organism evidence="1 2">
    <name type="scientific">Entomophthora muscae</name>
    <dbReference type="NCBI Taxonomy" id="34485"/>
    <lineage>
        <taxon>Eukaryota</taxon>
        <taxon>Fungi</taxon>
        <taxon>Fungi incertae sedis</taxon>
        <taxon>Zoopagomycota</taxon>
        <taxon>Entomophthoromycotina</taxon>
        <taxon>Entomophthoromycetes</taxon>
        <taxon>Entomophthorales</taxon>
        <taxon>Entomophthoraceae</taxon>
        <taxon>Entomophthora</taxon>
    </lineage>
</organism>